<feature type="compositionally biased region" description="Polar residues" evidence="2">
    <location>
        <begin position="457"/>
        <end position="476"/>
    </location>
</feature>
<evidence type="ECO:0000259" key="3">
    <source>
        <dbReference type="PROSITE" id="PS50011"/>
    </source>
</evidence>
<dbReference type="PANTHER" id="PTHR11909">
    <property type="entry name" value="CASEIN KINASE-RELATED"/>
    <property type="match status" value="1"/>
</dbReference>
<accession>A0AA85B4B1</accession>
<evidence type="ECO:0000313" key="5">
    <source>
        <dbReference type="WBParaSite" id="SMTH1_31130.2"/>
    </source>
</evidence>
<dbReference type="InterPro" id="IPR000719">
    <property type="entry name" value="Prot_kinase_dom"/>
</dbReference>
<protein>
    <recommendedName>
        <fullName evidence="3">Protein kinase domain-containing protein</fullName>
    </recommendedName>
</protein>
<feature type="compositionally biased region" description="Polar residues" evidence="2">
    <location>
        <begin position="483"/>
        <end position="507"/>
    </location>
</feature>
<dbReference type="InterPro" id="IPR011009">
    <property type="entry name" value="Kinase-like_dom_sf"/>
</dbReference>
<organism evidence="4 5">
    <name type="scientific">Schistosoma mattheei</name>
    <dbReference type="NCBI Taxonomy" id="31246"/>
    <lineage>
        <taxon>Eukaryota</taxon>
        <taxon>Metazoa</taxon>
        <taxon>Spiralia</taxon>
        <taxon>Lophotrochozoa</taxon>
        <taxon>Platyhelminthes</taxon>
        <taxon>Trematoda</taxon>
        <taxon>Digenea</taxon>
        <taxon>Strigeidida</taxon>
        <taxon>Schistosomatoidea</taxon>
        <taxon>Schistosomatidae</taxon>
        <taxon>Schistosoma</taxon>
    </lineage>
</organism>
<feature type="binding site" evidence="1">
    <location>
        <position position="64"/>
    </location>
    <ligand>
        <name>ATP</name>
        <dbReference type="ChEBI" id="CHEBI:30616"/>
    </ligand>
</feature>
<dbReference type="Proteomes" id="UP000050791">
    <property type="component" value="Unassembled WGS sequence"/>
</dbReference>
<name>A0AA85B4B1_9TREM</name>
<reference evidence="5" key="1">
    <citation type="submission" date="2023-11" db="UniProtKB">
        <authorList>
            <consortium name="WormBaseParasite"/>
        </authorList>
    </citation>
    <scope>IDENTIFICATION</scope>
</reference>
<dbReference type="PROSITE" id="PS50011">
    <property type="entry name" value="PROTEIN_KINASE_DOM"/>
    <property type="match status" value="1"/>
</dbReference>
<evidence type="ECO:0000256" key="2">
    <source>
        <dbReference type="SAM" id="MobiDB-lite"/>
    </source>
</evidence>
<dbReference type="GO" id="GO:0004672">
    <property type="term" value="F:protein kinase activity"/>
    <property type="evidence" value="ECO:0007669"/>
    <property type="project" value="InterPro"/>
</dbReference>
<dbReference type="InterPro" id="IPR017441">
    <property type="entry name" value="Protein_kinase_ATP_BS"/>
</dbReference>
<dbReference type="Pfam" id="PF00069">
    <property type="entry name" value="Pkinase"/>
    <property type="match status" value="1"/>
</dbReference>
<dbReference type="WBParaSite" id="SMTH1_31130.2">
    <property type="protein sequence ID" value="SMTH1_31130.2"/>
    <property type="gene ID" value="SMTH1_31130"/>
</dbReference>
<feature type="region of interest" description="Disordered" evidence="2">
    <location>
        <begin position="449"/>
        <end position="507"/>
    </location>
</feature>
<dbReference type="GO" id="GO:0005524">
    <property type="term" value="F:ATP binding"/>
    <property type="evidence" value="ECO:0007669"/>
    <property type="project" value="UniProtKB-UniRule"/>
</dbReference>
<dbReference type="InterPro" id="IPR050235">
    <property type="entry name" value="CK1_Ser-Thr_kinase"/>
</dbReference>
<dbReference type="SMART" id="SM00220">
    <property type="entry name" value="S_TKc"/>
    <property type="match status" value="1"/>
</dbReference>
<dbReference type="Gene3D" id="1.10.510.10">
    <property type="entry name" value="Transferase(Phosphotransferase) domain 1"/>
    <property type="match status" value="1"/>
</dbReference>
<keyword evidence="1" id="KW-0547">Nucleotide-binding</keyword>
<feature type="region of interest" description="Disordered" evidence="2">
    <location>
        <begin position="523"/>
        <end position="591"/>
    </location>
</feature>
<dbReference type="SUPFAM" id="SSF56112">
    <property type="entry name" value="Protein kinase-like (PK-like)"/>
    <property type="match status" value="1"/>
</dbReference>
<feature type="compositionally biased region" description="Polar residues" evidence="2">
    <location>
        <begin position="421"/>
        <end position="433"/>
    </location>
</feature>
<evidence type="ECO:0000313" key="4">
    <source>
        <dbReference type="Proteomes" id="UP000050791"/>
    </source>
</evidence>
<feature type="compositionally biased region" description="Polar residues" evidence="2">
    <location>
        <begin position="549"/>
        <end position="587"/>
    </location>
</feature>
<proteinExistence type="predicted"/>
<dbReference type="AlphaFoldDB" id="A0AA85B4B1"/>
<feature type="region of interest" description="Disordered" evidence="2">
    <location>
        <begin position="397"/>
        <end position="436"/>
    </location>
</feature>
<evidence type="ECO:0000256" key="1">
    <source>
        <dbReference type="PROSITE-ProRule" id="PRU10141"/>
    </source>
</evidence>
<keyword evidence="1" id="KW-0067">ATP-binding</keyword>
<dbReference type="PROSITE" id="PS00107">
    <property type="entry name" value="PROTEIN_KINASE_ATP"/>
    <property type="match status" value="1"/>
</dbReference>
<sequence length="624" mass="69432">MSVRRCRAVKSSGYSLAQPIDPGTLIQDSLKRRWVTGSAIGQGGFGRIYSAKLEGEKLFRYVIKIEPQENGPLFTEMHFYMRACSEDSINSWKVKHSLKYLGIPRYISSGSINLNKAALRFLVMDRFSGDLETTLKNNEISTSGILEACANVLNALEYMHSRDYAHADIKASNLLHRTSQQEVYLADFGLVHLFRSKGVHTAEKADPKFRHNGTIEFCSRDAHNGLPPSRRGDLEILVYNLIHWLARSHPNTPQLHSTGLPWGHLISDPKLRANVPDRVKVAVAALKEKTMRNPAELVSQAGYGPNPDILAFIQSIIKLNYTDTPDYSRLRQLLYNAKCSFSNKQSTVVPSYKLTMESDETSIKASPSRRKYNIDNSSKINDSRALNSVENLELIHKIPKTPDSLPSKRPRGRPPGRSKQLENISPAVTSSSEVVDPLKHSKISEIDAKPNSKRTNVKTLNSRSICLNSPTKTSTPDGGGLMSTVSGNRFLSPSSTSSSKHGNSALQQRVRTRLIDLFSDSDNDESFVSQHNLSKSRKDALKSAPKLQSPKQSSPFVKQSQQQKRQPLTSSTSKQSMLKSPEFTSLTADRRRSGWCQTSPELLAVAKAEALGRKALKLAEMNFN</sequence>
<feature type="domain" description="Protein kinase" evidence="3">
    <location>
        <begin position="34"/>
        <end position="334"/>
    </location>
</feature>